<accession>A0A897NR02</accession>
<feature type="transmembrane region" description="Helical" evidence="6">
    <location>
        <begin position="20"/>
        <end position="38"/>
    </location>
</feature>
<dbReference type="PANTHER" id="PTHR38459:SF1">
    <property type="entry name" value="PROPHAGE BACTOPRENOL-LINKED GLUCOSE TRANSLOCASE HOMOLOG"/>
    <property type="match status" value="1"/>
</dbReference>
<keyword evidence="3 6" id="KW-0812">Transmembrane</keyword>
<evidence type="ECO:0000256" key="5">
    <source>
        <dbReference type="ARBA" id="ARBA00023136"/>
    </source>
</evidence>
<evidence type="ECO:0000313" key="8">
    <source>
        <dbReference type="EMBL" id="QSG14864.1"/>
    </source>
</evidence>
<dbReference type="InterPro" id="IPR051401">
    <property type="entry name" value="GtrA_CellWall_Glycosyl"/>
</dbReference>
<dbReference type="GO" id="GO:0000271">
    <property type="term" value="P:polysaccharide biosynthetic process"/>
    <property type="evidence" value="ECO:0007669"/>
    <property type="project" value="InterPro"/>
</dbReference>
<dbReference type="AlphaFoldDB" id="A0A897NR02"/>
<evidence type="ECO:0000259" key="7">
    <source>
        <dbReference type="Pfam" id="PF04138"/>
    </source>
</evidence>
<protein>
    <submittedName>
        <fullName evidence="8">GtrA-like flippase</fullName>
    </submittedName>
</protein>
<evidence type="ECO:0000256" key="2">
    <source>
        <dbReference type="ARBA" id="ARBA00009399"/>
    </source>
</evidence>
<name>A0A897NR02_9EURY</name>
<evidence type="ECO:0000313" key="9">
    <source>
        <dbReference type="Proteomes" id="UP000663292"/>
    </source>
</evidence>
<keyword evidence="4 6" id="KW-1133">Transmembrane helix</keyword>
<proteinExistence type="inferred from homology"/>
<feature type="transmembrane region" description="Helical" evidence="6">
    <location>
        <begin position="116"/>
        <end position="138"/>
    </location>
</feature>
<evidence type="ECO:0000256" key="6">
    <source>
        <dbReference type="SAM" id="Phobius"/>
    </source>
</evidence>
<dbReference type="GO" id="GO:0005886">
    <property type="term" value="C:plasma membrane"/>
    <property type="evidence" value="ECO:0007669"/>
    <property type="project" value="TreeGrafter"/>
</dbReference>
<dbReference type="PANTHER" id="PTHR38459">
    <property type="entry name" value="PROPHAGE BACTOPRENOL-LINKED GLUCOSE TRANSLOCASE HOMOLOG"/>
    <property type="match status" value="1"/>
</dbReference>
<dbReference type="GeneID" id="68857972"/>
<keyword evidence="5 6" id="KW-0472">Membrane</keyword>
<comment type="subcellular location">
    <subcellularLocation>
        <location evidence="1">Membrane</location>
        <topology evidence="1">Multi-pass membrane protein</topology>
    </subcellularLocation>
</comment>
<dbReference type="RefSeq" id="WP_229122912.1">
    <property type="nucleotide sequence ID" value="NZ_CP064791.1"/>
</dbReference>
<keyword evidence="9" id="KW-1185">Reference proteome</keyword>
<organism evidence="8 9">
    <name type="scientific">Halapricum desulfuricans</name>
    <dbReference type="NCBI Taxonomy" id="2841257"/>
    <lineage>
        <taxon>Archaea</taxon>
        <taxon>Methanobacteriati</taxon>
        <taxon>Methanobacteriota</taxon>
        <taxon>Stenosarchaea group</taxon>
        <taxon>Halobacteria</taxon>
        <taxon>Halobacteriales</taxon>
        <taxon>Haloarculaceae</taxon>
        <taxon>Halapricum</taxon>
    </lineage>
</organism>
<feature type="transmembrane region" description="Helical" evidence="6">
    <location>
        <begin position="86"/>
        <end position="104"/>
    </location>
</feature>
<dbReference type="Proteomes" id="UP000663292">
    <property type="component" value="Chromosome"/>
</dbReference>
<dbReference type="InterPro" id="IPR007267">
    <property type="entry name" value="GtrA_DPMS_TM"/>
</dbReference>
<evidence type="ECO:0000256" key="1">
    <source>
        <dbReference type="ARBA" id="ARBA00004141"/>
    </source>
</evidence>
<gene>
    <name evidence="8" type="primary">gtrA</name>
    <name evidence="8" type="ORF">HSEST_1332</name>
</gene>
<comment type="similarity">
    <text evidence="2">Belongs to the GtrA family.</text>
</comment>
<dbReference type="EMBL" id="CP064791">
    <property type="protein sequence ID" value="QSG14864.1"/>
    <property type="molecule type" value="Genomic_DNA"/>
</dbReference>
<sequence>MRAVLRALLSPRRIAQFTSVGVVGAVSETLVVAALTAWGTADPLLAKAVGAEISISLMFVFNDRVTFATEGVSDLRHTLYRWGRSHLVRSGGISIAFIVLWVLTTQTTISLVVAGANLWPTVANLIGIGVGLSVNYVAESVFTWQVHR</sequence>
<feature type="domain" description="GtrA/DPMS transmembrane" evidence="7">
    <location>
        <begin position="16"/>
        <end position="144"/>
    </location>
</feature>
<dbReference type="Pfam" id="PF04138">
    <property type="entry name" value="GtrA_DPMS_TM"/>
    <property type="match status" value="1"/>
</dbReference>
<evidence type="ECO:0000256" key="4">
    <source>
        <dbReference type="ARBA" id="ARBA00022989"/>
    </source>
</evidence>
<reference evidence="8 9" key="1">
    <citation type="submission" date="2020-11" db="EMBL/GenBank/DDBJ databases">
        <title>Carbohydrate-dependent, anaerobic sulfur respiration: A novel catabolism in halophilic archaea.</title>
        <authorList>
            <person name="Sorokin D.Y."/>
            <person name="Messina E."/>
            <person name="Smedile F."/>
            <person name="La Cono V."/>
            <person name="Hallsworth J.E."/>
            <person name="Yakimov M.M."/>
        </authorList>
    </citation>
    <scope>NUCLEOTIDE SEQUENCE [LARGE SCALE GENOMIC DNA]</scope>
    <source>
        <strain evidence="8 9">HSR-Est</strain>
    </source>
</reference>
<evidence type="ECO:0000256" key="3">
    <source>
        <dbReference type="ARBA" id="ARBA00022692"/>
    </source>
</evidence>